<feature type="transmembrane region" description="Helical" evidence="9">
    <location>
        <begin position="6"/>
        <end position="27"/>
    </location>
</feature>
<evidence type="ECO:0000313" key="11">
    <source>
        <dbReference type="Proteomes" id="UP001141806"/>
    </source>
</evidence>
<keyword evidence="6" id="KW-0677">Repeat</keyword>
<protein>
    <recommendedName>
        <fullName evidence="9">Bidirectional sugar transporter SWEET</fullName>
    </recommendedName>
</protein>
<dbReference type="OrthoDB" id="409725at2759"/>
<keyword evidence="8 9" id="KW-0472">Membrane</keyword>
<dbReference type="GO" id="GO:0012505">
    <property type="term" value="C:endomembrane system"/>
    <property type="evidence" value="ECO:0007669"/>
    <property type="project" value="UniProtKB-SubCell"/>
</dbReference>
<dbReference type="Pfam" id="PF03083">
    <property type="entry name" value="MtN3_slv"/>
    <property type="match status" value="2"/>
</dbReference>
<accession>A0A9Q0QRT8</accession>
<dbReference type="GO" id="GO:0051119">
    <property type="term" value="F:sugar transmembrane transporter activity"/>
    <property type="evidence" value="ECO:0007669"/>
    <property type="project" value="InterPro"/>
</dbReference>
<evidence type="ECO:0000256" key="1">
    <source>
        <dbReference type="ARBA" id="ARBA00004127"/>
    </source>
</evidence>
<dbReference type="InterPro" id="IPR047664">
    <property type="entry name" value="SWEET"/>
</dbReference>
<dbReference type="Gene3D" id="1.20.1280.290">
    <property type="match status" value="2"/>
</dbReference>
<feature type="transmembrane region" description="Helical" evidence="9">
    <location>
        <begin position="159"/>
        <end position="179"/>
    </location>
</feature>
<evidence type="ECO:0000256" key="7">
    <source>
        <dbReference type="ARBA" id="ARBA00022989"/>
    </source>
</evidence>
<gene>
    <name evidence="10" type="ORF">NE237_016209</name>
</gene>
<dbReference type="FunFam" id="1.20.1280.290:FF:000001">
    <property type="entry name" value="Bidirectional sugar transporter SWEET"/>
    <property type="match status" value="1"/>
</dbReference>
<feature type="transmembrane region" description="Helical" evidence="9">
    <location>
        <begin position="126"/>
        <end position="147"/>
    </location>
</feature>
<evidence type="ECO:0000256" key="2">
    <source>
        <dbReference type="ARBA" id="ARBA00007809"/>
    </source>
</evidence>
<keyword evidence="5 9" id="KW-0812">Transmembrane</keyword>
<proteinExistence type="inferred from homology"/>
<evidence type="ECO:0000256" key="4">
    <source>
        <dbReference type="ARBA" id="ARBA00022597"/>
    </source>
</evidence>
<dbReference type="EMBL" id="JAMYWD010000006">
    <property type="protein sequence ID" value="KAJ4969508.1"/>
    <property type="molecule type" value="Genomic_DNA"/>
</dbReference>
<evidence type="ECO:0000256" key="5">
    <source>
        <dbReference type="ARBA" id="ARBA00022692"/>
    </source>
</evidence>
<dbReference type="PANTHER" id="PTHR10791">
    <property type="entry name" value="RAG1-ACTIVATING PROTEIN 1"/>
    <property type="match status" value="1"/>
</dbReference>
<feature type="transmembrane region" description="Helical" evidence="9">
    <location>
        <begin position="185"/>
        <end position="208"/>
    </location>
</feature>
<evidence type="ECO:0000256" key="6">
    <source>
        <dbReference type="ARBA" id="ARBA00022737"/>
    </source>
</evidence>
<dbReference type="FunFam" id="1.20.1280.290:FF:000002">
    <property type="entry name" value="Bidirectional sugar transporter SWEET"/>
    <property type="match status" value="1"/>
</dbReference>
<keyword evidence="11" id="KW-1185">Reference proteome</keyword>
<reference evidence="10" key="1">
    <citation type="journal article" date="2023" name="Plant J.">
        <title>The genome of the king protea, Protea cynaroides.</title>
        <authorList>
            <person name="Chang J."/>
            <person name="Duong T.A."/>
            <person name="Schoeman C."/>
            <person name="Ma X."/>
            <person name="Roodt D."/>
            <person name="Barker N."/>
            <person name="Li Z."/>
            <person name="Van de Peer Y."/>
            <person name="Mizrachi E."/>
        </authorList>
    </citation>
    <scope>NUCLEOTIDE SEQUENCE</scope>
    <source>
        <tissue evidence="10">Young leaves</tissue>
    </source>
</reference>
<comment type="subcellular location">
    <subcellularLocation>
        <location evidence="9">Cell membrane</location>
        <topology evidence="9">Multi-pass membrane protein</topology>
    </subcellularLocation>
    <subcellularLocation>
        <location evidence="1">Endomembrane system</location>
        <topology evidence="1">Multi-pass membrane protein</topology>
    </subcellularLocation>
</comment>
<dbReference type="PANTHER" id="PTHR10791:SF142">
    <property type="entry name" value="BIDIRECTIONAL SUGAR TRANSPORTER SWEET16"/>
    <property type="match status" value="1"/>
</dbReference>
<evidence type="ECO:0000313" key="10">
    <source>
        <dbReference type="EMBL" id="KAJ4969508.1"/>
    </source>
</evidence>
<name>A0A9Q0QRT8_9MAGN</name>
<feature type="transmembrane region" description="Helical" evidence="9">
    <location>
        <begin position="65"/>
        <end position="88"/>
    </location>
</feature>
<sequence>MANLSFIIGIIGNIISILVFTSPIGTFRRVVKKKSTEDFKGLPYICTLLSTSLWTYYGVMKPGGLLIITVNGIGTLLQFIYVTLFLIYATKETKVKLMKLMALLNVGFFGLVVGLTLLLTHGNLRLTVVGVISACITLGMYASPLASMRTVIKKKSVEFMPFSLSFFLFLNGGVWAVWASLVKDFYIGVPNAIGFVLGSLQLVTYTVYKNKSGSQKSMEKMEEEGSVHLVRGAIEKDRYEEDTETDMSKHRGLNKWISLPKTSVGRPLSSQKIMKTRSLTLDSTSWLTEDAVSYAQNQA</sequence>
<keyword evidence="7 9" id="KW-1133">Transmembrane helix</keyword>
<dbReference type="GO" id="GO:0005886">
    <property type="term" value="C:plasma membrane"/>
    <property type="evidence" value="ECO:0007669"/>
    <property type="project" value="UniProtKB-SubCell"/>
</dbReference>
<feature type="transmembrane region" description="Helical" evidence="9">
    <location>
        <begin position="39"/>
        <end position="59"/>
    </location>
</feature>
<organism evidence="10 11">
    <name type="scientific">Protea cynaroides</name>
    <dbReference type="NCBI Taxonomy" id="273540"/>
    <lineage>
        <taxon>Eukaryota</taxon>
        <taxon>Viridiplantae</taxon>
        <taxon>Streptophyta</taxon>
        <taxon>Embryophyta</taxon>
        <taxon>Tracheophyta</taxon>
        <taxon>Spermatophyta</taxon>
        <taxon>Magnoliopsida</taxon>
        <taxon>Proteales</taxon>
        <taxon>Proteaceae</taxon>
        <taxon>Protea</taxon>
    </lineage>
</organism>
<keyword evidence="4 9" id="KW-0762">Sugar transport</keyword>
<dbReference type="Proteomes" id="UP001141806">
    <property type="component" value="Unassembled WGS sequence"/>
</dbReference>
<comment type="caution">
    <text evidence="10">The sequence shown here is derived from an EMBL/GenBank/DDBJ whole genome shotgun (WGS) entry which is preliminary data.</text>
</comment>
<evidence type="ECO:0000256" key="3">
    <source>
        <dbReference type="ARBA" id="ARBA00022448"/>
    </source>
</evidence>
<evidence type="ECO:0000256" key="9">
    <source>
        <dbReference type="RuleBase" id="RU910715"/>
    </source>
</evidence>
<keyword evidence="3 9" id="KW-0813">Transport</keyword>
<dbReference type="InterPro" id="IPR004316">
    <property type="entry name" value="SWEET_rpt"/>
</dbReference>
<dbReference type="AlphaFoldDB" id="A0A9Q0QRT8"/>
<feature type="transmembrane region" description="Helical" evidence="9">
    <location>
        <begin position="100"/>
        <end position="120"/>
    </location>
</feature>
<comment type="similarity">
    <text evidence="2 9">Belongs to the SWEET sugar transporter family.</text>
</comment>
<evidence type="ECO:0000256" key="8">
    <source>
        <dbReference type="ARBA" id="ARBA00023136"/>
    </source>
</evidence>
<comment type="function">
    <text evidence="9">Mediates both low-affinity uptake and efflux of sugar across the membrane.</text>
</comment>